<evidence type="ECO:0000256" key="4">
    <source>
        <dbReference type="SAM" id="Phobius"/>
    </source>
</evidence>
<sequence length="835" mass="89832">MPWSRMAFWALTAGMAAVTNAQASGWAEGQVNATMCAWQNPRAAQIRDTLYIDGGYLFWVPGMSDGTYGPATQDNNPLGLIYTLNFSKPFNSSTNISDIMETISKAPNGNAANNLAPNFFDGAMLHNDAEFFLYGGLTTRTDKYQPPDADDVLAYELYQYGAEKEQWFPGFLTDSLGDDITRYLAFGGGVSAPSEQKAWYFGGLRSQTWGPIYYPGINDSLNPLDASNTLLTLDMAEQQQETWANDTLPGEVKGRGGVDVVWVPVGDQGILVALGGVVYPDFNNGNLTSQNRGQSETDSPAFMSTIDIFDIAGNRWYQQPTIAGPNQLALGCAVVAAAQDGSSFNIYYYGGYNGLDMDQPFNDDVWILSLPSFMWMKVASGTEAHARAGHRCVKPYPDQMVVVGGYRPLSGSGSLDCLEDTNIVQAFNLTEGKWMDSYDPEIYEDYGVPEMIHLMIGGSWTGGATMTTPTPTGWATPSLSEVFEKAYPTSKLTNYYPYGRDDGGSGRSDVSSGSGTPPWLAPVLGVVLGLVFITAIIVGVLLYRRRKQLMRKPGASEVATDENGHRILSWMRGQDNNGKAQTVTSEEPQTFDDVESRVGGQTPYQTHPEMAKAQPAHVMAEMPDTPLFEMMDTSPRVELSDTGLTPVDIINKHSHFARSPHTATTPTNPSSFSNYSSNIEHASISTNSQTRGIFPGSEARPDSPALPITSASTPPLGAAQPPPDNRVVSDLSGISNREQAHLRNISDASVVSSGAGVVGTAPPTPVMGHAFPSPALVSPPSAGPEGREDYFQSVGQTLNTGNSSSGTPLGSGASPLRRSVFVESQDDLGLKGDRR</sequence>
<dbReference type="GeneID" id="19269402"/>
<keyword evidence="4" id="KW-0472">Membrane</keyword>
<evidence type="ECO:0000256" key="3">
    <source>
        <dbReference type="SAM" id="MobiDB-lite"/>
    </source>
</evidence>
<evidence type="ECO:0000313" key="7">
    <source>
        <dbReference type="Proteomes" id="UP000030651"/>
    </source>
</evidence>
<evidence type="ECO:0000313" key="6">
    <source>
        <dbReference type="EMBL" id="ETS82513.1"/>
    </source>
</evidence>
<keyword evidence="4" id="KW-0812">Transmembrane</keyword>
<dbReference type="OMA" id="KIKEYWP"/>
<dbReference type="OrthoDB" id="10251809at2759"/>
<feature type="signal peptide" evidence="5">
    <location>
        <begin position="1"/>
        <end position="21"/>
    </location>
</feature>
<keyword evidence="1" id="KW-0880">Kelch repeat</keyword>
<dbReference type="SUPFAM" id="SSF50965">
    <property type="entry name" value="Galactose oxidase, central domain"/>
    <property type="match status" value="1"/>
</dbReference>
<evidence type="ECO:0000256" key="1">
    <source>
        <dbReference type="ARBA" id="ARBA00022441"/>
    </source>
</evidence>
<keyword evidence="5" id="KW-0732">Signal</keyword>
<protein>
    <recommendedName>
        <fullName evidence="8">Kelch repeat-containing protein</fullName>
    </recommendedName>
</protein>
<dbReference type="eggNOG" id="ENOG502SIX7">
    <property type="taxonomic scope" value="Eukaryota"/>
</dbReference>
<accession>W3X8R4</accession>
<gene>
    <name evidence="6" type="ORF">PFICI_04389</name>
</gene>
<evidence type="ECO:0000256" key="5">
    <source>
        <dbReference type="SAM" id="SignalP"/>
    </source>
</evidence>
<dbReference type="InParanoid" id="W3X8R4"/>
<dbReference type="Proteomes" id="UP000030651">
    <property type="component" value="Unassembled WGS sequence"/>
</dbReference>
<feature type="region of interest" description="Disordered" evidence="3">
    <location>
        <begin position="774"/>
        <end position="835"/>
    </location>
</feature>
<feature type="region of interest" description="Disordered" evidence="3">
    <location>
        <begin position="576"/>
        <end position="611"/>
    </location>
</feature>
<keyword evidence="4" id="KW-1133">Transmembrane helix</keyword>
<keyword evidence="7" id="KW-1185">Reference proteome</keyword>
<dbReference type="Gene3D" id="2.120.10.80">
    <property type="entry name" value="Kelch-type beta propeller"/>
    <property type="match status" value="1"/>
</dbReference>
<dbReference type="RefSeq" id="XP_007831161.1">
    <property type="nucleotide sequence ID" value="XM_007832970.1"/>
</dbReference>
<dbReference type="KEGG" id="pfy:PFICI_04389"/>
<feature type="chain" id="PRO_5004834801" description="Kelch repeat-containing protein" evidence="5">
    <location>
        <begin position="22"/>
        <end position="835"/>
    </location>
</feature>
<feature type="compositionally biased region" description="Polar residues" evidence="3">
    <location>
        <begin position="576"/>
        <end position="588"/>
    </location>
</feature>
<feature type="compositionally biased region" description="Polar residues" evidence="3">
    <location>
        <begin position="661"/>
        <end position="691"/>
    </location>
</feature>
<dbReference type="AlphaFoldDB" id="W3X8R4"/>
<keyword evidence="2" id="KW-0677">Repeat</keyword>
<dbReference type="PANTHER" id="PTHR46228:SF2">
    <property type="entry name" value="KELCH REPEAT PROTEIN (AFU_ORTHOLOGUE AFUA_4G14350)"/>
    <property type="match status" value="1"/>
</dbReference>
<dbReference type="InterPro" id="IPR015915">
    <property type="entry name" value="Kelch-typ_b-propeller"/>
</dbReference>
<reference evidence="7" key="1">
    <citation type="journal article" date="2015" name="BMC Genomics">
        <title>Genomic and transcriptomic analysis of the endophytic fungus Pestalotiopsis fici reveals its lifestyle and high potential for synthesis of natural products.</title>
        <authorList>
            <person name="Wang X."/>
            <person name="Zhang X."/>
            <person name="Liu L."/>
            <person name="Xiang M."/>
            <person name="Wang W."/>
            <person name="Sun X."/>
            <person name="Che Y."/>
            <person name="Guo L."/>
            <person name="Liu G."/>
            <person name="Guo L."/>
            <person name="Wang C."/>
            <person name="Yin W.B."/>
            <person name="Stadler M."/>
            <person name="Zhang X."/>
            <person name="Liu X."/>
        </authorList>
    </citation>
    <scope>NUCLEOTIDE SEQUENCE [LARGE SCALE GENOMIC DNA]</scope>
    <source>
        <strain evidence="7">W106-1 / CGMCC3.15140</strain>
    </source>
</reference>
<organism evidence="6 7">
    <name type="scientific">Pestalotiopsis fici (strain W106-1 / CGMCC3.15140)</name>
    <dbReference type="NCBI Taxonomy" id="1229662"/>
    <lineage>
        <taxon>Eukaryota</taxon>
        <taxon>Fungi</taxon>
        <taxon>Dikarya</taxon>
        <taxon>Ascomycota</taxon>
        <taxon>Pezizomycotina</taxon>
        <taxon>Sordariomycetes</taxon>
        <taxon>Xylariomycetidae</taxon>
        <taxon>Amphisphaeriales</taxon>
        <taxon>Sporocadaceae</taxon>
        <taxon>Pestalotiopsis</taxon>
    </lineage>
</organism>
<dbReference type="HOGENOM" id="CLU_012508_1_0_1"/>
<proteinExistence type="predicted"/>
<dbReference type="EMBL" id="KI912111">
    <property type="protein sequence ID" value="ETS82513.1"/>
    <property type="molecule type" value="Genomic_DNA"/>
</dbReference>
<feature type="region of interest" description="Disordered" evidence="3">
    <location>
        <begin position="656"/>
        <end position="730"/>
    </location>
</feature>
<feature type="transmembrane region" description="Helical" evidence="4">
    <location>
        <begin position="519"/>
        <end position="543"/>
    </location>
</feature>
<evidence type="ECO:0000256" key="2">
    <source>
        <dbReference type="ARBA" id="ARBA00022737"/>
    </source>
</evidence>
<dbReference type="CDD" id="cd12087">
    <property type="entry name" value="TM_EGFR-like"/>
    <property type="match status" value="1"/>
</dbReference>
<dbReference type="InterPro" id="IPR011043">
    <property type="entry name" value="Gal_Oxase/kelch_b-propeller"/>
</dbReference>
<dbReference type="PANTHER" id="PTHR46228">
    <property type="entry name" value="KELCH DOMAIN-CONTAINING PROTEIN"/>
    <property type="match status" value="1"/>
</dbReference>
<evidence type="ECO:0008006" key="8">
    <source>
        <dbReference type="Google" id="ProtNLM"/>
    </source>
</evidence>
<feature type="compositionally biased region" description="Polar residues" evidence="3">
    <location>
        <begin position="793"/>
        <end position="808"/>
    </location>
</feature>
<name>W3X8R4_PESFW</name>